<dbReference type="InterPro" id="IPR020846">
    <property type="entry name" value="MFS_dom"/>
</dbReference>
<dbReference type="GO" id="GO:0005886">
    <property type="term" value="C:plasma membrane"/>
    <property type="evidence" value="ECO:0007669"/>
    <property type="project" value="UniProtKB-SubCell"/>
</dbReference>
<evidence type="ECO:0000256" key="6">
    <source>
        <dbReference type="ARBA" id="ARBA00023136"/>
    </source>
</evidence>
<dbReference type="EMBL" id="CP063304">
    <property type="protein sequence ID" value="QOV19149.1"/>
    <property type="molecule type" value="Genomic_DNA"/>
</dbReference>
<proteinExistence type="inferred from homology"/>
<keyword evidence="4 7" id="KW-0812">Transmembrane</keyword>
<feature type="transmembrane region" description="Helical" evidence="7">
    <location>
        <begin position="127"/>
        <end position="148"/>
    </location>
</feature>
<keyword evidence="10" id="KW-1185">Reference proteome</keyword>
<protein>
    <submittedName>
        <fullName evidence="9">MFS transporter</fullName>
    </submittedName>
</protein>
<reference evidence="9 10" key="1">
    <citation type="submission" date="2020-10" db="EMBL/GenBank/DDBJ databases">
        <title>Blautia liquoris sp.nov., isolated from the mud in a fermentation cellar used for the production of Chinese strong-flavoured liquor.</title>
        <authorList>
            <person name="Lu L."/>
        </authorList>
    </citation>
    <scope>NUCLEOTIDE SEQUENCE [LARGE SCALE GENOMIC DNA]</scope>
    <source>
        <strain evidence="9 10">LZLJ-3</strain>
    </source>
</reference>
<dbReference type="Proteomes" id="UP000593601">
    <property type="component" value="Chromosome"/>
</dbReference>
<feature type="transmembrane region" description="Helical" evidence="7">
    <location>
        <begin position="160"/>
        <end position="179"/>
    </location>
</feature>
<dbReference type="KEGG" id="bliq:INP51_14550"/>
<accession>A0A7M2RFW4</accession>
<sequence length="390" mass="42269">MIQLLLAIIYLAFISLGLPDSLLGSAWPAMYPQFGVPISYAGIISMIIALGTVVSSLQSDRVTRKFGTGKVTAMSVAMTAAALFGFSVSHSFWALCLWAIPYGLGAGSVDASLNNYVALNYASRHMSWLHCMWGVGASFGPYIMGYALSGGYRWNMGYRIIAVVQMVLTIILVISLPLWKRGSKSLLEEESKKSVGPLKYHEIFKIPGAKEVMLTFFCYCAIEQTTGLWASSYLTLKYEISKSTAAGFASLFFIGITIGRAFSGFLTIKMNDAKMVRLGEGTTLVGILILLLPFNQKAAMLGLILIGLGCAPIYPCIIHATPEHFGADKSQAVIGVQMASAYVGTCLMPPLFGVIANRISVGLFPFYLLLILILIFAMHESLLIKTANIK</sequence>
<gene>
    <name evidence="9" type="ORF">INP51_14550</name>
</gene>
<dbReference type="InterPro" id="IPR036259">
    <property type="entry name" value="MFS_trans_sf"/>
</dbReference>
<dbReference type="InterPro" id="IPR011701">
    <property type="entry name" value="MFS"/>
</dbReference>
<dbReference type="GO" id="GO:0022857">
    <property type="term" value="F:transmembrane transporter activity"/>
    <property type="evidence" value="ECO:0007669"/>
    <property type="project" value="InterPro"/>
</dbReference>
<evidence type="ECO:0000259" key="8">
    <source>
        <dbReference type="PROSITE" id="PS50850"/>
    </source>
</evidence>
<feature type="transmembrane region" description="Helical" evidence="7">
    <location>
        <begin position="245"/>
        <end position="268"/>
    </location>
</feature>
<evidence type="ECO:0000256" key="1">
    <source>
        <dbReference type="ARBA" id="ARBA00004651"/>
    </source>
</evidence>
<dbReference type="PROSITE" id="PS50850">
    <property type="entry name" value="MFS"/>
    <property type="match status" value="1"/>
</dbReference>
<evidence type="ECO:0000313" key="9">
    <source>
        <dbReference type="EMBL" id="QOV19149.1"/>
    </source>
</evidence>
<evidence type="ECO:0000256" key="5">
    <source>
        <dbReference type="ARBA" id="ARBA00022989"/>
    </source>
</evidence>
<feature type="transmembrane region" description="Helical" evidence="7">
    <location>
        <begin position="34"/>
        <end position="55"/>
    </location>
</feature>
<evidence type="ECO:0000256" key="3">
    <source>
        <dbReference type="ARBA" id="ARBA00022448"/>
    </source>
</evidence>
<dbReference type="RefSeq" id="WP_193735496.1">
    <property type="nucleotide sequence ID" value="NZ_CP063304.1"/>
</dbReference>
<keyword evidence="5 7" id="KW-1133">Transmembrane helix</keyword>
<evidence type="ECO:0000256" key="4">
    <source>
        <dbReference type="ARBA" id="ARBA00022692"/>
    </source>
</evidence>
<dbReference type="Pfam" id="PF07690">
    <property type="entry name" value="MFS_1"/>
    <property type="match status" value="1"/>
</dbReference>
<evidence type="ECO:0000256" key="2">
    <source>
        <dbReference type="ARBA" id="ARBA00008335"/>
    </source>
</evidence>
<feature type="transmembrane region" description="Helical" evidence="7">
    <location>
        <begin position="300"/>
        <end position="320"/>
    </location>
</feature>
<dbReference type="SUPFAM" id="SSF103473">
    <property type="entry name" value="MFS general substrate transporter"/>
    <property type="match status" value="1"/>
</dbReference>
<feature type="domain" description="Major facilitator superfamily (MFS) profile" evidence="8">
    <location>
        <begin position="5"/>
        <end position="388"/>
    </location>
</feature>
<dbReference type="AlphaFoldDB" id="A0A7M2RFW4"/>
<evidence type="ECO:0000313" key="10">
    <source>
        <dbReference type="Proteomes" id="UP000593601"/>
    </source>
</evidence>
<feature type="transmembrane region" description="Helical" evidence="7">
    <location>
        <begin position="364"/>
        <end position="384"/>
    </location>
</feature>
<organism evidence="9 10">
    <name type="scientific">Blautia liquoris</name>
    <dbReference type="NCBI Taxonomy" id="2779518"/>
    <lineage>
        <taxon>Bacteria</taxon>
        <taxon>Bacillati</taxon>
        <taxon>Bacillota</taxon>
        <taxon>Clostridia</taxon>
        <taxon>Lachnospirales</taxon>
        <taxon>Lachnospiraceae</taxon>
        <taxon>Blautia</taxon>
    </lineage>
</organism>
<dbReference type="PANTHER" id="PTHR23514">
    <property type="entry name" value="BYPASS OF STOP CODON PROTEIN 6"/>
    <property type="match status" value="1"/>
</dbReference>
<comment type="similarity">
    <text evidence="2">Belongs to the major facilitator superfamily.</text>
</comment>
<keyword evidence="3" id="KW-0813">Transport</keyword>
<name>A0A7M2RFW4_9FIRM</name>
<comment type="subcellular location">
    <subcellularLocation>
        <location evidence="1">Cell membrane</location>
        <topology evidence="1">Multi-pass membrane protein</topology>
    </subcellularLocation>
</comment>
<feature type="transmembrane region" description="Helical" evidence="7">
    <location>
        <begin position="76"/>
        <end position="100"/>
    </location>
</feature>
<feature type="transmembrane region" description="Helical" evidence="7">
    <location>
        <begin position="275"/>
        <end position="294"/>
    </location>
</feature>
<dbReference type="Gene3D" id="1.20.1250.20">
    <property type="entry name" value="MFS general substrate transporter like domains"/>
    <property type="match status" value="2"/>
</dbReference>
<keyword evidence="6 7" id="KW-0472">Membrane</keyword>
<dbReference type="PANTHER" id="PTHR23514:SF3">
    <property type="entry name" value="BYPASS OF STOP CODON PROTEIN 6"/>
    <property type="match status" value="1"/>
</dbReference>
<feature type="transmembrane region" description="Helical" evidence="7">
    <location>
        <begin position="332"/>
        <end position="352"/>
    </location>
</feature>
<dbReference type="InterPro" id="IPR051788">
    <property type="entry name" value="MFS_Transporter"/>
</dbReference>
<evidence type="ECO:0000256" key="7">
    <source>
        <dbReference type="SAM" id="Phobius"/>
    </source>
</evidence>